<dbReference type="EMBL" id="LXQE01000125">
    <property type="protein sequence ID" value="RCJ38014.1"/>
    <property type="molecule type" value="Genomic_DNA"/>
</dbReference>
<name>A0A367RQR8_NOSPU</name>
<accession>A0A367RQR8</accession>
<comment type="caution">
    <text evidence="1">The sequence shown here is derived from an EMBL/GenBank/DDBJ whole genome shotgun (WGS) entry which is preliminary data.</text>
</comment>
<proteinExistence type="predicted"/>
<protein>
    <submittedName>
        <fullName evidence="1">Uncharacterized protein</fullName>
    </submittedName>
</protein>
<dbReference type="Proteomes" id="UP000252085">
    <property type="component" value="Unassembled WGS sequence"/>
</dbReference>
<evidence type="ECO:0000313" key="1">
    <source>
        <dbReference type="EMBL" id="RCJ38014.1"/>
    </source>
</evidence>
<dbReference type="AlphaFoldDB" id="A0A367RQR8"/>
<reference evidence="2" key="1">
    <citation type="submission" date="2016-04" db="EMBL/GenBank/DDBJ databases">
        <authorList>
            <person name="Tabuchi Yagui T.R."/>
        </authorList>
    </citation>
    <scope>NUCLEOTIDE SEQUENCE [LARGE SCALE GENOMIC DNA]</scope>
</reference>
<gene>
    <name evidence="1" type="ORF">A6769_09655</name>
</gene>
<evidence type="ECO:0000313" key="2">
    <source>
        <dbReference type="Proteomes" id="UP000252085"/>
    </source>
</evidence>
<sequence>MPRFLRLIINIVVLGALLLISQQVWAQDWRRVHGGIPFGISGIALIEQQSNTLDFLIVHDNKQKNQGRLAIISIKDKRQPEYFPLNWPNNTELPIDLEALTSVPEKTKSSFIALSSSGKAYYIRLDSANKTISVLKEFSLPEIIQGNNFEAFGLQNIDGKLVAIWGHRGKGEQPATIFWGIFDLAKYQITIAGSANLKVPFPSCNVRHISDIKVDPVGIVYITSASDAGDDGPFQSAVYIAGYLGLRGNKIVWRQNSQFVPLYRSDYHKIEAMELVPGAEGGVVVGTDDENLGSYLYVVGGSSY</sequence>
<organism evidence="1 2">
    <name type="scientific">Nostoc punctiforme NIES-2108</name>
    <dbReference type="NCBI Taxonomy" id="1356359"/>
    <lineage>
        <taxon>Bacteria</taxon>
        <taxon>Bacillati</taxon>
        <taxon>Cyanobacteriota</taxon>
        <taxon>Cyanophyceae</taxon>
        <taxon>Nostocales</taxon>
        <taxon>Nostocaceae</taxon>
        <taxon>Nostoc</taxon>
    </lineage>
</organism>